<dbReference type="Proteomes" id="UP000548423">
    <property type="component" value="Unassembled WGS sequence"/>
</dbReference>
<dbReference type="GO" id="GO:0009847">
    <property type="term" value="P:spore germination"/>
    <property type="evidence" value="ECO:0007669"/>
    <property type="project" value="UniProtKB-UniRule"/>
</dbReference>
<feature type="transmembrane region" description="Helical" evidence="5">
    <location>
        <begin position="386"/>
        <end position="403"/>
    </location>
</feature>
<dbReference type="PANTHER" id="PTHR22550:SF9">
    <property type="entry name" value="STAGE V SPORULATION PROTEIN AF"/>
    <property type="match status" value="1"/>
</dbReference>
<reference evidence="7" key="1">
    <citation type="submission" date="2020-07" db="EMBL/GenBank/DDBJ databases">
        <authorList>
            <person name="Partida-Martinez L."/>
            <person name="Huntemann M."/>
            <person name="Clum A."/>
            <person name="Wang J."/>
            <person name="Palaniappan K."/>
            <person name="Ritter S."/>
            <person name="Chen I.-M."/>
            <person name="Stamatis D."/>
            <person name="Reddy T."/>
            <person name="O'Malley R."/>
            <person name="Daum C."/>
            <person name="Shapiro N."/>
            <person name="Ivanova N."/>
            <person name="Kyrpides N."/>
            <person name="Woyke T."/>
        </authorList>
    </citation>
    <scope>NUCLEOTIDE SEQUENCE [LARGE SCALE GENOMIC DNA]</scope>
    <source>
        <strain evidence="7">AT2.8</strain>
    </source>
</reference>
<dbReference type="Pfam" id="PF03323">
    <property type="entry name" value="GerA"/>
    <property type="match status" value="1"/>
</dbReference>
<feature type="transmembrane region" description="Helical" evidence="5">
    <location>
        <begin position="359"/>
        <end position="379"/>
    </location>
</feature>
<dbReference type="PIRSF" id="PIRSF005690">
    <property type="entry name" value="GerBA"/>
    <property type="match status" value="1"/>
</dbReference>
<dbReference type="InterPro" id="IPR050768">
    <property type="entry name" value="UPF0353/GerABKA_families"/>
</dbReference>
<keyword evidence="5" id="KW-0812">Transmembrane</keyword>
<comment type="caution">
    <text evidence="6">The sequence shown here is derived from an EMBL/GenBank/DDBJ whole genome shotgun (WGS) entry which is preliminary data.</text>
</comment>
<dbReference type="PANTHER" id="PTHR22550">
    <property type="entry name" value="SPORE GERMINATION PROTEIN"/>
    <property type="match status" value="1"/>
</dbReference>
<dbReference type="InterPro" id="IPR004995">
    <property type="entry name" value="Spore_Ger"/>
</dbReference>
<name>A0A852THQ1_9BACI</name>
<evidence type="ECO:0000256" key="4">
    <source>
        <dbReference type="PIRNR" id="PIRNR005690"/>
    </source>
</evidence>
<feature type="transmembrane region" description="Helical" evidence="5">
    <location>
        <begin position="292"/>
        <end position="312"/>
    </location>
</feature>
<protein>
    <submittedName>
        <fullName evidence="6">Stage V sporulation protein AF</fullName>
    </submittedName>
</protein>
<evidence type="ECO:0000256" key="2">
    <source>
        <dbReference type="ARBA" id="ARBA00005278"/>
    </source>
</evidence>
<gene>
    <name evidence="6" type="ORF">F4694_004041</name>
</gene>
<dbReference type="GO" id="GO:0005886">
    <property type="term" value="C:plasma membrane"/>
    <property type="evidence" value="ECO:0007669"/>
    <property type="project" value="UniProtKB-SubCell"/>
</dbReference>
<keyword evidence="3 4" id="KW-0472">Membrane</keyword>
<reference evidence="7" key="2">
    <citation type="submission" date="2020-08" db="EMBL/GenBank/DDBJ databases">
        <title>The Agave Microbiome: Exploring the role of microbial communities in plant adaptations to desert environments.</title>
        <authorList>
            <person name="Partida-Martinez L.P."/>
        </authorList>
    </citation>
    <scope>NUCLEOTIDE SEQUENCE [LARGE SCALE GENOMIC DNA]</scope>
    <source>
        <strain evidence="7">AT2.8</strain>
    </source>
</reference>
<evidence type="ECO:0000313" key="7">
    <source>
        <dbReference type="Proteomes" id="UP000548423"/>
    </source>
</evidence>
<comment type="subcellular location">
    <subcellularLocation>
        <location evidence="4">Cell membrane</location>
    </subcellularLocation>
    <subcellularLocation>
        <location evidence="1">Membrane</location>
        <topology evidence="1">Multi-pass membrane protein</topology>
    </subcellularLocation>
</comment>
<dbReference type="EMBL" id="JACCBX010000008">
    <property type="protein sequence ID" value="NYE07256.1"/>
    <property type="molecule type" value="Genomic_DNA"/>
</dbReference>
<dbReference type="AlphaFoldDB" id="A0A852THQ1"/>
<feature type="transmembrane region" description="Helical" evidence="5">
    <location>
        <begin position="415"/>
        <end position="440"/>
    </location>
</feature>
<proteinExistence type="inferred from homology"/>
<evidence type="ECO:0000313" key="6">
    <source>
        <dbReference type="EMBL" id="NYE07256.1"/>
    </source>
</evidence>
<evidence type="ECO:0000256" key="5">
    <source>
        <dbReference type="SAM" id="Phobius"/>
    </source>
</evidence>
<sequence>MGKKGTQIPVKEKFEDNIEYLIKELRIGKNFDIIHRPLEYGGLKFGMFQVDGFATANILLLIMKEIEKRKPEDFENNPIDKLFKTFIPHVEVNTSEDLEEAIAQVLAGQTAVVVEGCKQVILIDAREYPIRSPQEPDIERVVRGPRDGFVETIVFNLALIRRRVRDRSLVMEYVQVGQRSKTDIALVYIDSIVDVEHVKMLRDKLESISVDGISMGEKTIEEFVFGRNYNPYPMVRYTERADTSAVHLMEGHVLIVVDGSPSVMICPSTYWHHLQHAEEYRQKPIVGVFLRWARFIAVLASLFLLPLWYTYASNEQLLSDRWKFIGVKDSGEIGLIWQFLIAEIGIEILRMAAIHTPNALATALGIVSAIIIGDVAVQVGIFTHEVVLYVAVSAIGTFATPSYELSLANRLFRVFFLIMVAVLNVPGLAIGITLWIIMLARTKSMNTPYLYPFIPFNPQDFRIMLARTPIPLKNTRARMLNPQDATRQSHK</sequence>
<evidence type="ECO:0000256" key="1">
    <source>
        <dbReference type="ARBA" id="ARBA00004141"/>
    </source>
</evidence>
<organism evidence="6 7">
    <name type="scientific">Neobacillus niacini</name>
    <dbReference type="NCBI Taxonomy" id="86668"/>
    <lineage>
        <taxon>Bacteria</taxon>
        <taxon>Bacillati</taxon>
        <taxon>Bacillota</taxon>
        <taxon>Bacilli</taxon>
        <taxon>Bacillales</taxon>
        <taxon>Bacillaceae</taxon>
        <taxon>Neobacillus</taxon>
    </lineage>
</organism>
<keyword evidence="5" id="KW-1133">Transmembrane helix</keyword>
<comment type="similarity">
    <text evidence="2 4">Belongs to the GerABKA family.</text>
</comment>
<evidence type="ECO:0000256" key="3">
    <source>
        <dbReference type="ARBA" id="ARBA00023136"/>
    </source>
</evidence>
<accession>A0A852THQ1</accession>